<accession>A0A2N7WGE3</accession>
<dbReference type="PANTHER" id="PTHR43531:SF14">
    <property type="entry name" value="METHYL-ACCEPTING CHEMOTAXIS PROTEIN I-RELATED"/>
    <property type="match status" value="1"/>
</dbReference>
<dbReference type="SMART" id="SM00304">
    <property type="entry name" value="HAMP"/>
    <property type="match status" value="1"/>
</dbReference>
<keyword evidence="2" id="KW-0488">Methylation</keyword>
<evidence type="ECO:0000256" key="3">
    <source>
        <dbReference type="ARBA" id="ARBA00029447"/>
    </source>
</evidence>
<dbReference type="Proteomes" id="UP000235347">
    <property type="component" value="Unassembled WGS sequence"/>
</dbReference>
<keyword evidence="5" id="KW-0472">Membrane</keyword>
<feature type="transmembrane region" description="Helical" evidence="5">
    <location>
        <begin position="12"/>
        <end position="38"/>
    </location>
</feature>
<dbReference type="InterPro" id="IPR024478">
    <property type="entry name" value="HlyB_4HB_MCP"/>
</dbReference>
<dbReference type="SMART" id="SM00283">
    <property type="entry name" value="MA"/>
    <property type="match status" value="1"/>
</dbReference>
<dbReference type="GO" id="GO:0006935">
    <property type="term" value="P:chemotaxis"/>
    <property type="evidence" value="ECO:0007669"/>
    <property type="project" value="InterPro"/>
</dbReference>
<dbReference type="PANTHER" id="PTHR43531">
    <property type="entry name" value="PROTEIN ICFG"/>
    <property type="match status" value="1"/>
</dbReference>
<name>A0A2N7WGE3_9BURK</name>
<keyword evidence="4" id="KW-0807">Transducer</keyword>
<dbReference type="GO" id="GO:0004888">
    <property type="term" value="F:transmembrane signaling receptor activity"/>
    <property type="evidence" value="ECO:0007669"/>
    <property type="project" value="InterPro"/>
</dbReference>
<dbReference type="PRINTS" id="PR00260">
    <property type="entry name" value="CHEMTRNSDUCR"/>
</dbReference>
<dbReference type="InterPro" id="IPR051310">
    <property type="entry name" value="MCP_chemotaxis"/>
</dbReference>
<dbReference type="CDD" id="cd06225">
    <property type="entry name" value="HAMP"/>
    <property type="match status" value="1"/>
</dbReference>
<dbReference type="Gene3D" id="1.10.287.950">
    <property type="entry name" value="Methyl-accepting chemotaxis protein"/>
    <property type="match status" value="1"/>
</dbReference>
<feature type="domain" description="Methyl-accepting transducer" evidence="6">
    <location>
        <begin position="275"/>
        <end position="504"/>
    </location>
</feature>
<dbReference type="CDD" id="cd19411">
    <property type="entry name" value="MCP2201-like_sensor"/>
    <property type="match status" value="1"/>
</dbReference>
<evidence type="ECO:0000256" key="5">
    <source>
        <dbReference type="SAM" id="Phobius"/>
    </source>
</evidence>
<evidence type="ECO:0000313" key="8">
    <source>
        <dbReference type="EMBL" id="PMS28487.1"/>
    </source>
</evidence>
<dbReference type="RefSeq" id="WP_102608076.1">
    <property type="nucleotide sequence ID" value="NZ_CADIKD010000006.1"/>
</dbReference>
<dbReference type="InterPro" id="IPR004090">
    <property type="entry name" value="Chemotax_Me-accpt_rcpt"/>
</dbReference>
<dbReference type="Pfam" id="PF12729">
    <property type="entry name" value="4HB_MCP_1"/>
    <property type="match status" value="1"/>
</dbReference>
<feature type="transmembrane region" description="Helical" evidence="5">
    <location>
        <begin position="195"/>
        <end position="216"/>
    </location>
</feature>
<organism evidence="8 9">
    <name type="scientific">Trinickia soli</name>
    <dbReference type="NCBI Taxonomy" id="380675"/>
    <lineage>
        <taxon>Bacteria</taxon>
        <taxon>Pseudomonadati</taxon>
        <taxon>Pseudomonadota</taxon>
        <taxon>Betaproteobacteria</taxon>
        <taxon>Burkholderiales</taxon>
        <taxon>Burkholderiaceae</taxon>
        <taxon>Trinickia</taxon>
    </lineage>
</organism>
<dbReference type="AlphaFoldDB" id="A0A2N7WGE3"/>
<dbReference type="Pfam" id="PF00015">
    <property type="entry name" value="MCPsignal"/>
    <property type="match status" value="1"/>
</dbReference>
<evidence type="ECO:0000256" key="2">
    <source>
        <dbReference type="ARBA" id="ARBA00022481"/>
    </source>
</evidence>
<gene>
    <name evidence="8" type="ORF">C0Z19_01930</name>
</gene>
<dbReference type="GO" id="GO:0007165">
    <property type="term" value="P:signal transduction"/>
    <property type="evidence" value="ECO:0007669"/>
    <property type="project" value="UniProtKB-KW"/>
</dbReference>
<comment type="subcellular location">
    <subcellularLocation>
        <location evidence="1">Membrane</location>
    </subcellularLocation>
</comment>
<proteinExistence type="inferred from homology"/>
<keyword evidence="5" id="KW-1133">Transmembrane helix</keyword>
<sequence>MKAYVSNMKIGVRLGLAFGALLALMVGVAIVGVTQLYVMDGALTDAVDVSGGENRLVSQALESAQEAAAAMRNCVALSDDSRKVAEKRTFDSGIANYDSAAKRLDTLFGDDPGVSDDERNFLKELKAAHNSALPAAKKVLTLALANDPGARDLMMNEAVPALNRWIAIMVRFSDYENAQSSETSTEAHGTYGRSIGWLLALCGVGVAAGVAVAWLATRSITVPLRQAVRVAETVASRDLTSRIDTARRDEVGLLLQALRTMNGNLAEVVSEIRSATESVQVASEEIASGNADLSVRTEEQAASLEQTASTMTQLTETVRQNAGNAQQANALAVRAADLADSGNDAVQGMVATIEKISGSSTKISEITSAIEGIAFQTNILALNASVEAARAGEQGRGFAVVANEVRGLAQRSAAAAKEIKDLIVSSVGMIQDGALQAVEVGETVGSVRHAIKQVADIVCEIAAASNEQSRGIEQVNQAVMQMDDVTQQNAALVEQAAAAAKSLEKQAADLNSAISVFTVDENAMLEKQEYPGK</sequence>
<protein>
    <submittedName>
        <fullName evidence="8">Methyl-accepting chemotaxis protein</fullName>
    </submittedName>
</protein>
<reference evidence="8 9" key="1">
    <citation type="submission" date="2018-01" db="EMBL/GenBank/DDBJ databases">
        <title>Whole genome analyses suggest that Burkholderia sensu lato contains two further novel genera in the rhizoxinica-symbiotica group Mycetohabitans gen. nov., and Trinickia gen. nov.: implications for the evolution of diazotrophy and nodulation in the Burkholderiaceae.</title>
        <authorList>
            <person name="Estrada-de los Santos P."/>
            <person name="Palmer M."/>
            <person name="Chavez-Ramirez B."/>
            <person name="Beukes C."/>
            <person name="Steenkamp E.T."/>
            <person name="Hirsch A.M."/>
            <person name="Manyaka P."/>
            <person name="Maluk M."/>
            <person name="Lafos M."/>
            <person name="Crook M."/>
            <person name="Gross E."/>
            <person name="Simon M.F."/>
            <person name="Bueno dos Reis Junior F."/>
            <person name="Poole P.S."/>
            <person name="Venter S.N."/>
            <person name="James E.K."/>
        </authorList>
    </citation>
    <scope>NUCLEOTIDE SEQUENCE [LARGE SCALE GENOMIC DNA]</scope>
    <source>
        <strain evidence="8 9">GP25-8</strain>
    </source>
</reference>
<dbReference type="InterPro" id="IPR047347">
    <property type="entry name" value="YvaQ-like_sensor"/>
</dbReference>
<dbReference type="InterPro" id="IPR004089">
    <property type="entry name" value="MCPsignal_dom"/>
</dbReference>
<dbReference type="EMBL" id="PNYB01000001">
    <property type="protein sequence ID" value="PMS28487.1"/>
    <property type="molecule type" value="Genomic_DNA"/>
</dbReference>
<keyword evidence="5" id="KW-0812">Transmembrane</keyword>
<dbReference type="CDD" id="cd11386">
    <property type="entry name" value="MCP_signal"/>
    <property type="match status" value="1"/>
</dbReference>
<evidence type="ECO:0000259" key="6">
    <source>
        <dbReference type="PROSITE" id="PS50111"/>
    </source>
</evidence>
<evidence type="ECO:0000256" key="4">
    <source>
        <dbReference type="PROSITE-ProRule" id="PRU00284"/>
    </source>
</evidence>
<dbReference type="InterPro" id="IPR003660">
    <property type="entry name" value="HAMP_dom"/>
</dbReference>
<feature type="domain" description="HAMP" evidence="7">
    <location>
        <begin position="218"/>
        <end position="270"/>
    </location>
</feature>
<comment type="similarity">
    <text evidence="3">Belongs to the methyl-accepting chemotaxis (MCP) protein family.</text>
</comment>
<evidence type="ECO:0000256" key="1">
    <source>
        <dbReference type="ARBA" id="ARBA00004370"/>
    </source>
</evidence>
<dbReference type="FunFam" id="1.10.287.950:FF:000001">
    <property type="entry name" value="Methyl-accepting chemotaxis sensory transducer"/>
    <property type="match status" value="1"/>
</dbReference>
<dbReference type="SUPFAM" id="SSF58104">
    <property type="entry name" value="Methyl-accepting chemotaxis protein (MCP) signaling domain"/>
    <property type="match status" value="1"/>
</dbReference>
<dbReference type="PROSITE" id="PS50111">
    <property type="entry name" value="CHEMOTAXIS_TRANSDUC_2"/>
    <property type="match status" value="1"/>
</dbReference>
<evidence type="ECO:0000313" key="9">
    <source>
        <dbReference type="Proteomes" id="UP000235347"/>
    </source>
</evidence>
<dbReference type="PROSITE" id="PS50885">
    <property type="entry name" value="HAMP"/>
    <property type="match status" value="1"/>
</dbReference>
<comment type="caution">
    <text evidence="8">The sequence shown here is derived from an EMBL/GenBank/DDBJ whole genome shotgun (WGS) entry which is preliminary data.</text>
</comment>
<evidence type="ECO:0000259" key="7">
    <source>
        <dbReference type="PROSITE" id="PS50885"/>
    </source>
</evidence>
<keyword evidence="9" id="KW-1185">Reference proteome</keyword>
<dbReference type="Pfam" id="PF00672">
    <property type="entry name" value="HAMP"/>
    <property type="match status" value="1"/>
</dbReference>
<dbReference type="GO" id="GO:0005886">
    <property type="term" value="C:plasma membrane"/>
    <property type="evidence" value="ECO:0007669"/>
    <property type="project" value="TreeGrafter"/>
</dbReference>